<dbReference type="EMBL" id="CP017634">
    <property type="protein sequence ID" value="ATW23550.1"/>
    <property type="molecule type" value="Genomic_DNA"/>
</dbReference>
<dbReference type="Gene3D" id="3.50.50.60">
    <property type="entry name" value="FAD/NAD(P)-binding domain"/>
    <property type="match status" value="1"/>
</dbReference>
<dbReference type="InterPro" id="IPR036188">
    <property type="entry name" value="FAD/NAD-bd_sf"/>
</dbReference>
<protein>
    <recommendedName>
        <fullName evidence="3">FAD dependent oxidoreductase domain-containing protein</fullName>
    </recommendedName>
</protein>
<dbReference type="AlphaFoldDB" id="A0A3G1KM85"/>
<accession>A0A3G1KM85</accession>
<reference evidence="4 5" key="1">
    <citation type="submission" date="2016-10" db="EMBL/GenBank/DDBJ databases">
        <title>Complete Genome Sequence of Peptococcaceae strain DCMF.</title>
        <authorList>
            <person name="Edwards R.J."/>
            <person name="Holland S.I."/>
            <person name="Deshpande N.P."/>
            <person name="Wong Y.K."/>
            <person name="Ertan H."/>
            <person name="Manefield M."/>
            <person name="Russell T.L."/>
            <person name="Lee M.J."/>
        </authorList>
    </citation>
    <scope>NUCLEOTIDE SEQUENCE [LARGE SCALE GENOMIC DNA]</scope>
    <source>
        <strain evidence="4 5">DCMF</strain>
    </source>
</reference>
<dbReference type="Gene3D" id="3.30.9.10">
    <property type="entry name" value="D-Amino Acid Oxidase, subunit A, domain 2"/>
    <property type="match status" value="1"/>
</dbReference>
<dbReference type="SUPFAM" id="SSF51905">
    <property type="entry name" value="FAD/NAD(P)-binding domain"/>
    <property type="match status" value="1"/>
</dbReference>
<dbReference type="PANTHER" id="PTHR13847:SF287">
    <property type="entry name" value="FAD-DEPENDENT OXIDOREDUCTASE DOMAIN-CONTAINING PROTEIN 1"/>
    <property type="match status" value="1"/>
</dbReference>
<keyword evidence="2" id="KW-1133">Transmembrane helix</keyword>
<feature type="domain" description="FAD dependent oxidoreductase" evidence="3">
    <location>
        <begin position="5"/>
        <end position="360"/>
    </location>
</feature>
<dbReference type="GO" id="GO:0005737">
    <property type="term" value="C:cytoplasm"/>
    <property type="evidence" value="ECO:0007669"/>
    <property type="project" value="TreeGrafter"/>
</dbReference>
<keyword evidence="2" id="KW-0472">Membrane</keyword>
<dbReference type="PROSITE" id="PS51257">
    <property type="entry name" value="PROKAR_LIPOPROTEIN"/>
    <property type="match status" value="1"/>
</dbReference>
<dbReference type="Pfam" id="PF01266">
    <property type="entry name" value="DAO"/>
    <property type="match status" value="1"/>
</dbReference>
<dbReference type="PANTHER" id="PTHR13847">
    <property type="entry name" value="SARCOSINE DEHYDROGENASE-RELATED"/>
    <property type="match status" value="1"/>
</dbReference>
<organism evidence="4 5">
    <name type="scientific">Formimonas warabiya</name>
    <dbReference type="NCBI Taxonomy" id="1761012"/>
    <lineage>
        <taxon>Bacteria</taxon>
        <taxon>Bacillati</taxon>
        <taxon>Bacillota</taxon>
        <taxon>Clostridia</taxon>
        <taxon>Eubacteriales</taxon>
        <taxon>Peptococcaceae</taxon>
        <taxon>Candidatus Formimonas</taxon>
    </lineage>
</organism>
<evidence type="ECO:0000256" key="2">
    <source>
        <dbReference type="SAM" id="Phobius"/>
    </source>
</evidence>
<evidence type="ECO:0000313" key="5">
    <source>
        <dbReference type="Proteomes" id="UP000323521"/>
    </source>
</evidence>
<dbReference type="Proteomes" id="UP000323521">
    <property type="component" value="Chromosome"/>
</dbReference>
<dbReference type="GO" id="GO:0032981">
    <property type="term" value="P:mitochondrial respiratory chain complex I assembly"/>
    <property type="evidence" value="ECO:0007669"/>
    <property type="project" value="TreeGrafter"/>
</dbReference>
<dbReference type="KEGG" id="fwa:DCMF_00945"/>
<evidence type="ECO:0000256" key="1">
    <source>
        <dbReference type="ARBA" id="ARBA00023002"/>
    </source>
</evidence>
<feature type="transmembrane region" description="Helical" evidence="2">
    <location>
        <begin position="6"/>
        <end position="23"/>
    </location>
</feature>
<dbReference type="RefSeq" id="WP_148132699.1">
    <property type="nucleotide sequence ID" value="NZ_CP017634.1"/>
</dbReference>
<evidence type="ECO:0000259" key="3">
    <source>
        <dbReference type="Pfam" id="PF01266"/>
    </source>
</evidence>
<sequence>MKNYDVVFVGGSLMACAAAYTMLNENPNTKILMIEKDPTYKLAATPLALGGIRQQFSERVNIRLAKISVDTFENFGELMETKTFGKPEIDLRQGGYLFLVDESKWPVAQENAKVQKEEGVDIRLLTPGDLETMLPETDLSGIVGGTICPREGILDPQSVLTGYLRKVRELGAELITDEVVGMKMTGDKIREINCKSGEAFSADVIVNAAGPWAKEIGKMIGLDIPVEPMAHDLYVAKMPMEANVGHSYTTLPTTTWWYREHQTGDTLLCGKTKLDFSFGFDFNVDVPYFEEEVWPDLAERMEKLDNLRLLKYWRGCYEYNPIDFNAIIGQHPDVTNFYLINGFSGHGMMQAPAAGQGLAEYILYGEYRTLDLSAMNMRRFRENRLIVEKAII</sequence>
<dbReference type="OrthoDB" id="9794226at2"/>
<proteinExistence type="predicted"/>
<keyword evidence="2" id="KW-0812">Transmembrane</keyword>
<keyword evidence="1" id="KW-0560">Oxidoreductase</keyword>
<dbReference type="InterPro" id="IPR006076">
    <property type="entry name" value="FAD-dep_OxRdtase"/>
</dbReference>
<keyword evidence="5" id="KW-1185">Reference proteome</keyword>
<evidence type="ECO:0000313" key="4">
    <source>
        <dbReference type="EMBL" id="ATW23550.1"/>
    </source>
</evidence>
<name>A0A3G1KM85_FORW1</name>
<gene>
    <name evidence="4" type="ORF">DCMF_00945</name>
</gene>
<dbReference type="GO" id="GO:0016491">
    <property type="term" value="F:oxidoreductase activity"/>
    <property type="evidence" value="ECO:0007669"/>
    <property type="project" value="UniProtKB-KW"/>
</dbReference>